<evidence type="ECO:0000313" key="3">
    <source>
        <dbReference type="Proteomes" id="UP000266042"/>
    </source>
</evidence>
<reference evidence="2 3" key="1">
    <citation type="submission" date="2018-09" db="EMBL/GenBank/DDBJ databases">
        <title>Discovery and Ecogenomic Context for Candidatus Cryosericales, a Global Caldiserica Order Active in Thawing Permafrost.</title>
        <authorList>
            <person name="Martinez M.A."/>
            <person name="Woodcroft B.J."/>
            <person name="Ignacio Espinoza J.C."/>
            <person name="Zayed A."/>
            <person name="Singleton C.M."/>
            <person name="Boyd J."/>
            <person name="Li Y.-F."/>
            <person name="Purvine S."/>
            <person name="Maughan H."/>
            <person name="Hodgkins S.B."/>
            <person name="Anderson D."/>
            <person name="Sederholm M."/>
            <person name="Temperton B."/>
            <person name="Saleska S.R."/>
            <person name="Tyson G.W."/>
            <person name="Rich V.I."/>
        </authorList>
    </citation>
    <scope>NUCLEOTIDE SEQUENCE [LARGE SCALE GENOMIC DNA]</scope>
    <source>
        <strain evidence="2 3">SMC3</strain>
    </source>
</reference>
<sequence length="70" mass="7739">MITNQASCRLKQRRTKHDGASTIAQRGMAECKQVGDFGHSERPQMRESCAGPECWVFLFAAGGALFYVMA</sequence>
<evidence type="ECO:0000256" key="1">
    <source>
        <dbReference type="SAM" id="MobiDB-lite"/>
    </source>
</evidence>
<organism evidence="2 3">
    <name type="scientific">Candidatus Cryosericum hinesii</name>
    <dbReference type="NCBI Taxonomy" id="2290915"/>
    <lineage>
        <taxon>Bacteria</taxon>
        <taxon>Pseudomonadati</taxon>
        <taxon>Caldisericota/Cryosericota group</taxon>
        <taxon>Candidatus Cryosericota</taxon>
        <taxon>Candidatus Cryosericia</taxon>
        <taxon>Candidatus Cryosericales</taxon>
        <taxon>Candidatus Cryosericaceae</taxon>
        <taxon>Candidatus Cryosericum</taxon>
    </lineage>
</organism>
<evidence type="ECO:0000313" key="2">
    <source>
        <dbReference type="EMBL" id="RIE11745.1"/>
    </source>
</evidence>
<feature type="region of interest" description="Disordered" evidence="1">
    <location>
        <begin position="1"/>
        <end position="22"/>
    </location>
</feature>
<proteinExistence type="predicted"/>
<dbReference type="Proteomes" id="UP000266042">
    <property type="component" value="Unassembled WGS sequence"/>
</dbReference>
<protein>
    <submittedName>
        <fullName evidence="2">Uncharacterized protein</fullName>
    </submittedName>
</protein>
<gene>
    <name evidence="2" type="ORF">SMC3_08130</name>
</gene>
<dbReference type="EMBL" id="QXIW01000033">
    <property type="protein sequence ID" value="RIE11745.1"/>
    <property type="molecule type" value="Genomic_DNA"/>
</dbReference>
<dbReference type="AlphaFoldDB" id="A0A398D9K7"/>
<name>A0A398D9K7_9BACT</name>
<comment type="caution">
    <text evidence="2">The sequence shown here is derived from an EMBL/GenBank/DDBJ whole genome shotgun (WGS) entry which is preliminary data.</text>
</comment>
<accession>A0A398D9K7</accession>